<accession>A0AAP6M9Q8</accession>
<organism evidence="2 3">
    <name type="scientific">Enterococcus cecorum</name>
    <dbReference type="NCBI Taxonomy" id="44008"/>
    <lineage>
        <taxon>Bacteria</taxon>
        <taxon>Bacillati</taxon>
        <taxon>Bacillota</taxon>
        <taxon>Bacilli</taxon>
        <taxon>Lactobacillales</taxon>
        <taxon>Enterococcaceae</taxon>
        <taxon>Enterococcus</taxon>
    </lineage>
</organism>
<evidence type="ECO:0000256" key="1">
    <source>
        <dbReference type="ARBA" id="ARBA00006479"/>
    </source>
</evidence>
<reference evidence="2" key="1">
    <citation type="submission" date="2023-12" db="EMBL/GenBank/DDBJ databases">
        <title>Molecular genomic analyses of Enterococcus cecorum from sepsis oubreaks in broilers.</title>
        <authorList>
            <person name="Rhoads D."/>
            <person name="Alrubaye A."/>
        </authorList>
    </citation>
    <scope>NUCLEOTIDE SEQUENCE</scope>
    <source>
        <strain evidence="2">1755</strain>
    </source>
</reference>
<name>A0AAP6M9Q8_9ENTE</name>
<dbReference type="EMBL" id="JAXOGL010000002">
    <property type="protein sequence ID" value="MDZ5597047.1"/>
    <property type="molecule type" value="Genomic_DNA"/>
</dbReference>
<dbReference type="InterPro" id="IPR000600">
    <property type="entry name" value="ROK"/>
</dbReference>
<comment type="similarity">
    <text evidence="1">Belongs to the ROK (NagC/XylR) family.</text>
</comment>
<dbReference type="CDD" id="cd24152">
    <property type="entry name" value="ASKHA_NBD_ROK-like"/>
    <property type="match status" value="1"/>
</dbReference>
<sequence>MILLIVVFDIGGTSIKYAGWKENQLVSRGNFSTPDCFEKFIAKMKEIVGRYDNVEGVAISSPGAVNVEKGCIEGVSAISYLHNRPILQQLEEYLQLPVSIENDAVCAGIAEMSLGVGKNVNNSIFIVIGTGIGGSIFINRKVYKGSHLFGGEFGLIKPYASKKLSLLATAVHKAEEYSEATGTEIDGKKLFELANAGDAVAQDYLNQMYDGIAQALYNIQVILDPEIIIVGGGVSTQAILIENISVRLQKLLKIEKIDDIMPQVVACKYGNDANLIGAAINYELLFT</sequence>
<dbReference type="PANTHER" id="PTHR18964:SF170">
    <property type="entry name" value="SUGAR KINASE"/>
    <property type="match status" value="1"/>
</dbReference>
<comment type="caution">
    <text evidence="2">The sequence shown here is derived from an EMBL/GenBank/DDBJ whole genome shotgun (WGS) entry which is preliminary data.</text>
</comment>
<evidence type="ECO:0000313" key="3">
    <source>
        <dbReference type="Proteomes" id="UP001290582"/>
    </source>
</evidence>
<gene>
    <name evidence="2" type="ORF">U1294_02240</name>
</gene>
<dbReference type="InterPro" id="IPR043129">
    <property type="entry name" value="ATPase_NBD"/>
</dbReference>
<proteinExistence type="inferred from homology"/>
<dbReference type="PANTHER" id="PTHR18964">
    <property type="entry name" value="ROK (REPRESSOR, ORF, KINASE) FAMILY"/>
    <property type="match status" value="1"/>
</dbReference>
<evidence type="ECO:0000313" key="2">
    <source>
        <dbReference type="EMBL" id="MDZ5597047.1"/>
    </source>
</evidence>
<dbReference type="AlphaFoldDB" id="A0AAP6M9Q8"/>
<dbReference type="SUPFAM" id="SSF53067">
    <property type="entry name" value="Actin-like ATPase domain"/>
    <property type="match status" value="1"/>
</dbReference>
<dbReference type="Proteomes" id="UP001290582">
    <property type="component" value="Unassembled WGS sequence"/>
</dbReference>
<protein>
    <submittedName>
        <fullName evidence="2">ROK family protein</fullName>
    </submittedName>
</protein>
<dbReference type="Gene3D" id="3.30.420.40">
    <property type="match status" value="2"/>
</dbReference>
<dbReference type="Pfam" id="PF00480">
    <property type="entry name" value="ROK"/>
    <property type="match status" value="1"/>
</dbReference>